<evidence type="ECO:0000256" key="2">
    <source>
        <dbReference type="ARBA" id="ARBA00023125"/>
    </source>
</evidence>
<keyword evidence="1" id="KW-0805">Transcription regulation</keyword>
<gene>
    <name evidence="5" type="ORF">H8S18_09750</name>
</gene>
<dbReference type="PROSITE" id="PS50932">
    <property type="entry name" value="HTH_LACI_2"/>
    <property type="match status" value="1"/>
</dbReference>
<dbReference type="CDD" id="cd01392">
    <property type="entry name" value="HTH_LacI"/>
    <property type="match status" value="1"/>
</dbReference>
<dbReference type="Gene3D" id="1.10.260.40">
    <property type="entry name" value="lambda repressor-like DNA-binding domains"/>
    <property type="match status" value="1"/>
</dbReference>
<keyword evidence="2 5" id="KW-0238">DNA-binding</keyword>
<dbReference type="InterPro" id="IPR025997">
    <property type="entry name" value="SBP_2_dom"/>
</dbReference>
<keyword evidence="3" id="KW-0804">Transcription</keyword>
<comment type="caution">
    <text evidence="5">The sequence shown here is derived from an EMBL/GenBank/DDBJ whole genome shotgun (WGS) entry which is preliminary data.</text>
</comment>
<dbReference type="Pfam" id="PF13407">
    <property type="entry name" value="Peripla_BP_4"/>
    <property type="match status" value="1"/>
</dbReference>
<dbReference type="EMBL" id="JACOON010000005">
    <property type="protein sequence ID" value="MBC5648621.1"/>
    <property type="molecule type" value="Genomic_DNA"/>
</dbReference>
<evidence type="ECO:0000256" key="1">
    <source>
        <dbReference type="ARBA" id="ARBA00023015"/>
    </source>
</evidence>
<dbReference type="Proteomes" id="UP000606889">
    <property type="component" value="Unassembled WGS sequence"/>
</dbReference>
<proteinExistence type="predicted"/>
<dbReference type="InterPro" id="IPR010982">
    <property type="entry name" value="Lambda_DNA-bd_dom_sf"/>
</dbReference>
<dbReference type="InterPro" id="IPR028082">
    <property type="entry name" value="Peripla_BP_I"/>
</dbReference>
<dbReference type="RefSeq" id="WP_186858122.1">
    <property type="nucleotide sequence ID" value="NZ_JACOON010000005.1"/>
</dbReference>
<dbReference type="Gene3D" id="3.40.50.2300">
    <property type="match status" value="2"/>
</dbReference>
<dbReference type="SUPFAM" id="SSF53822">
    <property type="entry name" value="Periplasmic binding protein-like I"/>
    <property type="match status" value="1"/>
</dbReference>
<protein>
    <submittedName>
        <fullName evidence="5">LacI family DNA-binding transcriptional regulator</fullName>
    </submittedName>
</protein>
<evidence type="ECO:0000313" key="5">
    <source>
        <dbReference type="EMBL" id="MBC5648621.1"/>
    </source>
</evidence>
<sequence length="368" mass="40494">MDECLQQESWRKDVLGVTIKQIAQMVGVSRGTVDRAIHGRGDVNPEVKARIEQVMRETGYRPNTVAKALKTAQTPMTFGVLIPAGNRFYEDAAKGLCEAEEVYAPYGVAIRRMEETELTAVRQAEQLAQLESENVNGIIMTAVDDPVVRQAVNKIAEKIPVITYNSDLTDTRRLCFIGQDHIAAGRASGTLMGKMIRREGTVAVLVGSKHMLAHLERAEGFRQALREQGGNTVLPELYETHESDGRAYSLVKWLVETQCDLAGICVTGGGQAGAGAALAASGKAADIRLACYDTLPETIQHVKDGVADYTIAQDPFLQGYLPVKILYEYLAFGTKPKREKLFTRIDIRVKDNIMDAGYELFTGWNGKR</sequence>
<feature type="domain" description="HTH lacI-type" evidence="4">
    <location>
        <begin position="17"/>
        <end position="71"/>
    </location>
</feature>
<dbReference type="PANTHER" id="PTHR30146:SF152">
    <property type="entry name" value="TRANSCRIPTIONAL REGULATORY PROTEIN"/>
    <property type="match status" value="1"/>
</dbReference>
<dbReference type="SMART" id="SM00354">
    <property type="entry name" value="HTH_LACI"/>
    <property type="match status" value="1"/>
</dbReference>
<dbReference type="InterPro" id="IPR000843">
    <property type="entry name" value="HTH_LacI"/>
</dbReference>
<keyword evidence="6" id="KW-1185">Reference proteome</keyword>
<name>A0ABR7EGW5_9FIRM</name>
<evidence type="ECO:0000256" key="3">
    <source>
        <dbReference type="ARBA" id="ARBA00023163"/>
    </source>
</evidence>
<dbReference type="PANTHER" id="PTHR30146">
    <property type="entry name" value="LACI-RELATED TRANSCRIPTIONAL REPRESSOR"/>
    <property type="match status" value="1"/>
</dbReference>
<evidence type="ECO:0000259" key="4">
    <source>
        <dbReference type="PROSITE" id="PS50932"/>
    </source>
</evidence>
<organism evidence="5 6">
    <name type="scientific">Christensenella tenuis</name>
    <dbReference type="NCBI Taxonomy" id="2763033"/>
    <lineage>
        <taxon>Bacteria</taxon>
        <taxon>Bacillati</taxon>
        <taxon>Bacillota</taxon>
        <taxon>Clostridia</taxon>
        <taxon>Christensenellales</taxon>
        <taxon>Christensenellaceae</taxon>
        <taxon>Christensenella</taxon>
    </lineage>
</organism>
<dbReference type="SUPFAM" id="SSF47413">
    <property type="entry name" value="lambda repressor-like DNA-binding domains"/>
    <property type="match status" value="1"/>
</dbReference>
<dbReference type="CDD" id="cd06307">
    <property type="entry name" value="PBP1_sugar_binding"/>
    <property type="match status" value="1"/>
</dbReference>
<accession>A0ABR7EGW5</accession>
<evidence type="ECO:0000313" key="6">
    <source>
        <dbReference type="Proteomes" id="UP000606889"/>
    </source>
</evidence>
<dbReference type="GO" id="GO:0003677">
    <property type="term" value="F:DNA binding"/>
    <property type="evidence" value="ECO:0007669"/>
    <property type="project" value="UniProtKB-KW"/>
</dbReference>
<reference evidence="5 6" key="1">
    <citation type="submission" date="2020-08" db="EMBL/GenBank/DDBJ databases">
        <title>Genome public.</title>
        <authorList>
            <person name="Liu C."/>
            <person name="Sun Q."/>
        </authorList>
    </citation>
    <scope>NUCLEOTIDE SEQUENCE [LARGE SCALE GENOMIC DNA]</scope>
    <source>
        <strain evidence="5 6">NSJ-35</strain>
    </source>
</reference>
<dbReference type="Pfam" id="PF00356">
    <property type="entry name" value="LacI"/>
    <property type="match status" value="1"/>
</dbReference>